<feature type="domain" description="Organic solvent tolerance-like N-terminal" evidence="2">
    <location>
        <begin position="61"/>
        <end position="152"/>
    </location>
</feature>
<dbReference type="Pfam" id="PF03968">
    <property type="entry name" value="LptD_N"/>
    <property type="match status" value="1"/>
</dbReference>
<evidence type="ECO:0000313" key="3">
    <source>
        <dbReference type="EMBL" id="RCL84209.1"/>
    </source>
</evidence>
<dbReference type="GO" id="GO:0015920">
    <property type="term" value="P:lipopolysaccharide transport"/>
    <property type="evidence" value="ECO:0007669"/>
    <property type="project" value="TreeGrafter"/>
</dbReference>
<dbReference type="GO" id="GO:0030288">
    <property type="term" value="C:outer membrane-bounded periplasmic space"/>
    <property type="evidence" value="ECO:0007669"/>
    <property type="project" value="TreeGrafter"/>
</dbReference>
<evidence type="ECO:0000256" key="1">
    <source>
        <dbReference type="ARBA" id="ARBA00022729"/>
    </source>
</evidence>
<evidence type="ECO:0000259" key="2">
    <source>
        <dbReference type="Pfam" id="PF03968"/>
    </source>
</evidence>
<dbReference type="PANTHER" id="PTHR36504">
    <property type="entry name" value="LIPOPOLYSACCHARIDE EXPORT SYSTEM PROTEIN LPTA"/>
    <property type="match status" value="1"/>
</dbReference>
<name>A0A368EKF5_9PROT</name>
<comment type="caution">
    <text evidence="3">The sequence shown here is derived from an EMBL/GenBank/DDBJ whole genome shotgun (WGS) entry which is preliminary data.</text>
</comment>
<dbReference type="AlphaFoldDB" id="A0A368EKF5"/>
<dbReference type="InterPro" id="IPR052037">
    <property type="entry name" value="LPS_export_LptA"/>
</dbReference>
<dbReference type="InterPro" id="IPR005653">
    <property type="entry name" value="OstA-like_N"/>
</dbReference>
<protein>
    <recommendedName>
        <fullName evidence="2">Organic solvent tolerance-like N-terminal domain-containing protein</fullName>
    </recommendedName>
</protein>
<dbReference type="EMBL" id="QOQK01000019">
    <property type="protein sequence ID" value="RCL84209.1"/>
    <property type="molecule type" value="Genomic_DNA"/>
</dbReference>
<reference evidence="3 4" key="1">
    <citation type="journal article" date="2018" name="Microbiome">
        <title>Fine metagenomic profile of the Mediterranean stratified and mixed water columns revealed by assembly and recruitment.</title>
        <authorList>
            <person name="Haro-Moreno J.M."/>
            <person name="Lopez-Perez M."/>
            <person name="De La Torre J.R."/>
            <person name="Picazo A."/>
            <person name="Camacho A."/>
            <person name="Rodriguez-Valera F."/>
        </authorList>
    </citation>
    <scope>NUCLEOTIDE SEQUENCE [LARGE SCALE GENOMIC DNA]</scope>
    <source>
        <strain evidence="3">MED-G50</strain>
    </source>
</reference>
<proteinExistence type="predicted"/>
<dbReference type="GO" id="GO:0009279">
    <property type="term" value="C:cell outer membrane"/>
    <property type="evidence" value="ECO:0007669"/>
    <property type="project" value="TreeGrafter"/>
</dbReference>
<dbReference type="Proteomes" id="UP000252289">
    <property type="component" value="Unassembled WGS sequence"/>
</dbReference>
<organism evidence="3 4">
    <name type="scientific">PS1 clade bacterium</name>
    <dbReference type="NCBI Taxonomy" id="2175152"/>
    <lineage>
        <taxon>Bacteria</taxon>
        <taxon>Pseudomonadati</taxon>
        <taxon>Pseudomonadota</taxon>
        <taxon>Alphaproteobacteria</taxon>
        <taxon>PS1 clade</taxon>
    </lineage>
</organism>
<gene>
    <name evidence="3" type="ORF">DBW64_04335</name>
</gene>
<accession>A0A368EKF5</accession>
<dbReference type="PANTHER" id="PTHR36504:SF1">
    <property type="entry name" value="LIPOPOLYSACCHARIDE EXPORT SYSTEM PROTEIN LPTA"/>
    <property type="match status" value="1"/>
</dbReference>
<dbReference type="Gene3D" id="2.60.450.10">
    <property type="entry name" value="Lipopolysaccharide (LPS) transport protein A like domain"/>
    <property type="match status" value="1"/>
</dbReference>
<evidence type="ECO:0000313" key="4">
    <source>
        <dbReference type="Proteomes" id="UP000252289"/>
    </source>
</evidence>
<sequence length="177" mass="18767">MNKIISTLITPVICGAVFVGLSSSKVNAQTSSSHLFKTNSKAEISLKTDKLDIELDKETGSRQAILNGNVRASQGPLSIQSDKAVIKNHNGQVGNINVSGNVVIVSENGQRADGNWAAYEIDKKIITMGDNVTLIQNGNRLEGRKLIIDTLTGIGTLTANPQQGGGRVRGVFTPGQK</sequence>
<keyword evidence="1" id="KW-0732">Signal</keyword>
<dbReference type="GO" id="GO:0017089">
    <property type="term" value="F:glycolipid transfer activity"/>
    <property type="evidence" value="ECO:0007669"/>
    <property type="project" value="TreeGrafter"/>
</dbReference>